<organism evidence="2 3">
    <name type="scientific">Elasticomyces elasticus</name>
    <dbReference type="NCBI Taxonomy" id="574655"/>
    <lineage>
        <taxon>Eukaryota</taxon>
        <taxon>Fungi</taxon>
        <taxon>Dikarya</taxon>
        <taxon>Ascomycota</taxon>
        <taxon>Pezizomycotina</taxon>
        <taxon>Dothideomycetes</taxon>
        <taxon>Dothideomycetidae</taxon>
        <taxon>Mycosphaerellales</taxon>
        <taxon>Teratosphaeriaceae</taxon>
        <taxon>Elasticomyces</taxon>
    </lineage>
</organism>
<dbReference type="AlphaFoldDB" id="A0AAN7VWP1"/>
<accession>A0AAN7VWP1</accession>
<evidence type="ECO:0000313" key="3">
    <source>
        <dbReference type="Proteomes" id="UP001310594"/>
    </source>
</evidence>
<feature type="compositionally biased region" description="Polar residues" evidence="1">
    <location>
        <begin position="38"/>
        <end position="47"/>
    </location>
</feature>
<proteinExistence type="predicted"/>
<gene>
    <name evidence="2" type="ORF">LTR97_001805</name>
</gene>
<sequence length="203" mass="23547">MPRLHEPSTSTAQTQRGLLQDTSRTRTTRDLFAPSLSRRPTSRATAKSNDKILVDHESEEEEQRPRHVSPELKHGRRRARQHHDEELSMVNCKPSGDYLLSNDMMVLDALEEHMNAPDILKEQDEAAHQVAASRFFFLLPGDGADPENVVKQMAKERSDKHGLYTPEELVEDTKLELRKSALKRLEEERWMFEAEDRYLPRLH</sequence>
<feature type="region of interest" description="Disordered" evidence="1">
    <location>
        <begin position="1"/>
        <end position="86"/>
    </location>
</feature>
<dbReference type="Proteomes" id="UP001310594">
    <property type="component" value="Unassembled WGS sequence"/>
</dbReference>
<reference evidence="2" key="1">
    <citation type="submission" date="2023-08" db="EMBL/GenBank/DDBJ databases">
        <title>Black Yeasts Isolated from many extreme environments.</title>
        <authorList>
            <person name="Coleine C."/>
            <person name="Stajich J.E."/>
            <person name="Selbmann L."/>
        </authorList>
    </citation>
    <scope>NUCLEOTIDE SEQUENCE</scope>
    <source>
        <strain evidence="2">CCFEE 5810</strain>
    </source>
</reference>
<feature type="compositionally biased region" description="Polar residues" evidence="1">
    <location>
        <begin position="7"/>
        <end position="22"/>
    </location>
</feature>
<protein>
    <submittedName>
        <fullName evidence="2">Uncharacterized protein</fullName>
    </submittedName>
</protein>
<feature type="compositionally biased region" description="Basic and acidic residues" evidence="1">
    <location>
        <begin position="63"/>
        <end position="73"/>
    </location>
</feature>
<name>A0AAN7VWP1_9PEZI</name>
<comment type="caution">
    <text evidence="2">The sequence shown here is derived from an EMBL/GenBank/DDBJ whole genome shotgun (WGS) entry which is preliminary data.</text>
</comment>
<evidence type="ECO:0000256" key="1">
    <source>
        <dbReference type="SAM" id="MobiDB-lite"/>
    </source>
</evidence>
<evidence type="ECO:0000313" key="2">
    <source>
        <dbReference type="EMBL" id="KAK5706813.1"/>
    </source>
</evidence>
<dbReference type="EMBL" id="JAVRQU010000002">
    <property type="protein sequence ID" value="KAK5706813.1"/>
    <property type="molecule type" value="Genomic_DNA"/>
</dbReference>